<keyword evidence="2" id="KW-1185">Reference proteome</keyword>
<sequence>MKRTYIIGLGGAVICATILSFTVFGSQTNSNMEEVLDEEIIFYSDGIVVDEEYMNELQIGTMELAKFIGEKLQDTDIKVKQIELDLPNLPNRRIHIEELTAKVENSEETVNEIMKSAIAEGIVRDDEPYEIIVKKEN</sequence>
<dbReference type="AlphaFoldDB" id="W4QMF2"/>
<proteinExistence type="predicted"/>
<dbReference type="EMBL" id="BAUV01000002">
    <property type="protein sequence ID" value="GAE33300.1"/>
    <property type="molecule type" value="Genomic_DNA"/>
</dbReference>
<evidence type="ECO:0000313" key="2">
    <source>
        <dbReference type="Proteomes" id="UP000018896"/>
    </source>
</evidence>
<dbReference type="RefSeq" id="WP_035661319.1">
    <property type="nucleotide sequence ID" value="NZ_BAUV01000002.1"/>
</dbReference>
<name>W4QMF2_HALA3</name>
<accession>W4QMF2</accession>
<evidence type="ECO:0000313" key="1">
    <source>
        <dbReference type="EMBL" id="GAE33300.1"/>
    </source>
</evidence>
<reference evidence="1 2" key="1">
    <citation type="journal article" date="2014" name="Genome Announc.">
        <title>Draft Genome Sequences of Three Alkaliphilic Bacillus Strains, Bacillus wakoensis JCM 9140T, Bacillus akibai JCM 9157T, and Bacillus hemicellulosilyticus JCM 9152T.</title>
        <authorList>
            <person name="Yuki M."/>
            <person name="Oshima K."/>
            <person name="Suda W."/>
            <person name="Oshida Y."/>
            <person name="Kitamura K."/>
            <person name="Iida T."/>
            <person name="Hattori M."/>
            <person name="Ohkuma M."/>
        </authorList>
    </citation>
    <scope>NUCLEOTIDE SEQUENCE [LARGE SCALE GENOMIC DNA]</scope>
    <source>
        <strain evidence="1 2">JCM 9157</strain>
    </source>
</reference>
<organism evidence="1 2">
    <name type="scientific">Halalkalibacter akibai (strain ATCC 43226 / DSM 21942 / CIP 109018 / JCM 9157 / 1139)</name>
    <name type="common">Bacillus akibai</name>
    <dbReference type="NCBI Taxonomy" id="1236973"/>
    <lineage>
        <taxon>Bacteria</taxon>
        <taxon>Bacillati</taxon>
        <taxon>Bacillota</taxon>
        <taxon>Bacilli</taxon>
        <taxon>Bacillales</taxon>
        <taxon>Bacillaceae</taxon>
        <taxon>Halalkalibacter</taxon>
    </lineage>
</organism>
<comment type="caution">
    <text evidence="1">The sequence shown here is derived from an EMBL/GenBank/DDBJ whole genome shotgun (WGS) entry which is preliminary data.</text>
</comment>
<dbReference type="Proteomes" id="UP000018896">
    <property type="component" value="Unassembled WGS sequence"/>
</dbReference>
<protein>
    <submittedName>
        <fullName evidence="1">Uncharacterized protein</fullName>
    </submittedName>
</protein>
<gene>
    <name evidence="1" type="ORF">JCM9157_296</name>
</gene>